<dbReference type="Proteomes" id="UP000000496">
    <property type="component" value="Chromosome gsn.131"/>
</dbReference>
<proteinExistence type="predicted"/>
<keyword evidence="2" id="KW-1185">Reference proteome</keyword>
<organism evidence="1 2">
    <name type="scientific">Simkania negevensis (strain ATCC VR-1471 / DSM 27360 / Z)</name>
    <dbReference type="NCBI Taxonomy" id="331113"/>
    <lineage>
        <taxon>Bacteria</taxon>
        <taxon>Pseudomonadati</taxon>
        <taxon>Chlamydiota</taxon>
        <taxon>Chlamydiia</taxon>
        <taxon>Parachlamydiales</taxon>
        <taxon>Simkaniaceae</taxon>
        <taxon>Simkania</taxon>
    </lineage>
</organism>
<dbReference type="eggNOG" id="COG1196">
    <property type="taxonomic scope" value="Bacteria"/>
</dbReference>
<reference evidence="1 2" key="2">
    <citation type="journal article" date="2011" name="Mol. Biol. Evol.">
        <title>Unity in variety--the pan-genome of the Chlamydiae.</title>
        <authorList>
            <person name="Collingro A."/>
            <person name="Tischler P."/>
            <person name="Weinmaier T."/>
            <person name="Penz T."/>
            <person name="Heinz E."/>
            <person name="Brunham R.C."/>
            <person name="Read T.D."/>
            <person name="Bavoil P.M."/>
            <person name="Sachse K."/>
            <person name="Kahane S."/>
            <person name="Friedman M.G."/>
            <person name="Rattei T."/>
            <person name="Myers G.S."/>
            <person name="Horn M."/>
        </authorList>
    </citation>
    <scope>NUCLEOTIDE SEQUENCE [LARGE SCALE GENOMIC DNA]</scope>
    <source>
        <strain evidence="2">ATCC VR-1471 / Z</strain>
    </source>
</reference>
<name>F8L542_SIMNZ</name>
<reference key="1">
    <citation type="journal article" date="2011" name="Mol. Biol. Evol.">
        <title>Unity in variety -- the pan-genome of the Chlamydiae.</title>
        <authorList>
            <person name="Collingro A."/>
            <person name="Tischler P."/>
            <person name="Weinmaier T."/>
            <person name="Penz T."/>
            <person name="Heinz E."/>
            <person name="Brunham R.C."/>
            <person name="Read T.D."/>
            <person name="Bavoil P.M."/>
            <person name="Sachse K."/>
            <person name="Kahane S."/>
            <person name="Friedman M.G."/>
            <person name="Rattei T."/>
            <person name="Myers G.S.A."/>
            <person name="Horn M."/>
        </authorList>
    </citation>
    <scope>NUCLEOTIDE SEQUENCE</scope>
    <source>
        <strain>Z</strain>
    </source>
</reference>
<dbReference type="AlphaFoldDB" id="F8L542"/>
<dbReference type="STRING" id="331113.SNE_A00450"/>
<dbReference type="KEGG" id="sng:SNE_A00450"/>
<sequence>MVKKEKMNVEEEEKIAKALAETDIQEPFLFRSLARARMLANLFIDEQGILLKKKLPSFFSGIQGENDKEVIEHFHKVVAALHSSKDLLNLFNRFKMPVANRYIETLVLYSLGLPLKTKVTNRELRQAVFTALLTPLRQNVGSCFATAPGIIIQSEQMERLLLDLYDLVMTCSLSRTFGGVQHAVPISPSWGMGDLKKPISSSKILEMPSIQAAFDAAGVPLSKVKLPSKLVSVDTFIHDNIRREHGQNDQAKALEKEAKETFKSYTDHALLKAWEYTLASFSDYKVEFFRWNLYASLGFDQNEEGGIGHLLYQALQQKLNGANTKTEELHQDYARAIDEVRMTQALLRQASSRERVRQLKAELEVRLHHAQGCKDMRDDSSKRAEHLAQFFKFLLEQYAERFPEYFQEIYDAEMYDIQTDLYDDAPAGFRLLYKHGRRDPLAWTLIHSEKEYLQALNHFFIATEPQIAAASEWEEGEKELQELTTLLIHHLNTDEFLSSAIERMGKAHKTKQSKVLIENISQVEKKPWSYTSGGTMHTLLRCYYCLEKDLSEESRPIENPMDLLIFLLDLLKGLPYSATKAFEDNPSKGMLMYSPTHAFVLRPGLSPFKEGWLDKGFSYTWARDNVLLPGEEFYEVIRLDQDTQEFLAEEFIQKHFPHSSHELGRQFTPQAETLHLKSFRTHLFNFLSPHLTEPMALADRLDGYLRTAFPLIRPPELEKLLLDFPSKIQKRFAVEHRILYTSSGAFDHLFELIGNFDDLEEAFTKHHLLPPKPLLFADTNWSRFYFGFGYNPGLGILDLWRLDARCREGYPLSIWRPLLDGTLPKPWGVLTSPSEYSGAALPDFTLLKNKV</sequence>
<protein>
    <submittedName>
        <fullName evidence="1">Uncharacterized protein</fullName>
    </submittedName>
</protein>
<evidence type="ECO:0000313" key="1">
    <source>
        <dbReference type="EMBL" id="CCB87923.1"/>
    </source>
</evidence>
<dbReference type="EMBL" id="FR872582">
    <property type="protein sequence ID" value="CCB87923.1"/>
    <property type="molecule type" value="Genomic_DNA"/>
</dbReference>
<dbReference type="HOGENOM" id="CLU_308537_0_0_0"/>
<evidence type="ECO:0000313" key="2">
    <source>
        <dbReference type="Proteomes" id="UP000000496"/>
    </source>
</evidence>
<gene>
    <name evidence="1" type="ordered locus">SNE_A00450</name>
</gene>
<accession>F8L542</accession>